<reference evidence="3" key="4">
    <citation type="submission" date="2025-05" db="UniProtKB">
        <authorList>
            <consortium name="EnsemblFungi"/>
        </authorList>
    </citation>
    <scope>IDENTIFICATION</scope>
    <source>
        <strain evidence="3">isolate 1-1 / race 1 (BBBD)</strain>
    </source>
</reference>
<dbReference type="AlphaFoldDB" id="A0A180GZK8"/>
<feature type="compositionally biased region" description="Polar residues" evidence="1">
    <location>
        <begin position="27"/>
        <end position="42"/>
    </location>
</feature>
<accession>A0A180GZK8</accession>
<keyword evidence="4" id="KW-1185">Reference proteome</keyword>
<evidence type="ECO:0000313" key="4">
    <source>
        <dbReference type="Proteomes" id="UP000005240"/>
    </source>
</evidence>
<protein>
    <submittedName>
        <fullName evidence="2 3">Uncharacterized protein</fullName>
    </submittedName>
</protein>
<sequence>MSLLYSEDSGSDGADDDSRISPEPVRQHTSTGRSSANTQESQIGPIRQSERRERNAMAGRRDAVPLRGAAAIAAAGSATTGRQSSTPGARRSTDIARPAAIPPVPGSVATGGQAPRRVGLPAIPTFPNVPFTMLQDNEPVTDAFLGELEGVFELRGGYADLAENLVHVPPPRQWAVQMYSQMSIRQAIDEARQQANLARVQAVMQPPPTVRTNDFHYVPVFSEFVKRSIRELLMSKNLKMYSSDLPRGNHRHNVRGLLSLVLDRINAQPVQFRLDYLPHGYNEAEPSAVASVERFVRSKLRNSRGKMRDLLLTDIHNTEGWEDIRPVPTISTLLAEMQTSLLPLLPNNQRNVPAGEQNAPRGHQTHMKARLAYLRIHTIGQLVSRGPRDTGRQWLNIDSHLRELDEKGREYRTSACFQLLPAGVGL</sequence>
<organism evidence="2">
    <name type="scientific">Puccinia triticina (isolate 1-1 / race 1 (BBBD))</name>
    <name type="common">Brown leaf rust fungus</name>
    <dbReference type="NCBI Taxonomy" id="630390"/>
    <lineage>
        <taxon>Eukaryota</taxon>
        <taxon>Fungi</taxon>
        <taxon>Dikarya</taxon>
        <taxon>Basidiomycota</taxon>
        <taxon>Pucciniomycotina</taxon>
        <taxon>Pucciniomycetes</taxon>
        <taxon>Pucciniales</taxon>
        <taxon>Pucciniaceae</taxon>
        <taxon>Puccinia</taxon>
    </lineage>
</organism>
<name>A0A180GZK8_PUCT1</name>
<evidence type="ECO:0000256" key="1">
    <source>
        <dbReference type="SAM" id="MobiDB-lite"/>
    </source>
</evidence>
<evidence type="ECO:0000313" key="2">
    <source>
        <dbReference type="EMBL" id="OAV98170.1"/>
    </source>
</evidence>
<dbReference type="Proteomes" id="UP000005240">
    <property type="component" value="Unassembled WGS sequence"/>
</dbReference>
<feature type="compositionally biased region" description="Low complexity" evidence="1">
    <location>
        <begin position="68"/>
        <end position="81"/>
    </location>
</feature>
<dbReference type="EnsemblFungi" id="PTTG_02238-t43_1">
    <property type="protein sequence ID" value="PTTG_02238-t43_1-p1"/>
    <property type="gene ID" value="PTTG_02238"/>
</dbReference>
<reference evidence="3 4" key="3">
    <citation type="journal article" date="2017" name="G3 (Bethesda)">
        <title>Comparative analysis highlights variable genome content of wheat rusts and divergence of the mating loci.</title>
        <authorList>
            <person name="Cuomo C.A."/>
            <person name="Bakkeren G."/>
            <person name="Khalil H.B."/>
            <person name="Panwar V."/>
            <person name="Joly D."/>
            <person name="Linning R."/>
            <person name="Sakthikumar S."/>
            <person name="Song X."/>
            <person name="Adiconis X."/>
            <person name="Fan L."/>
            <person name="Goldberg J.M."/>
            <person name="Levin J.Z."/>
            <person name="Young S."/>
            <person name="Zeng Q."/>
            <person name="Anikster Y."/>
            <person name="Bruce M."/>
            <person name="Wang M."/>
            <person name="Yin C."/>
            <person name="McCallum B."/>
            <person name="Szabo L.J."/>
            <person name="Hulbert S."/>
            <person name="Chen X."/>
            <person name="Fellers J.P."/>
        </authorList>
    </citation>
    <scope>NUCLEOTIDE SEQUENCE</scope>
    <source>
        <strain evidence="4">Isolate 1-1 / race 1 (BBBD)</strain>
        <strain evidence="3">isolate 1-1 / race 1 (BBBD)</strain>
    </source>
</reference>
<evidence type="ECO:0000313" key="3">
    <source>
        <dbReference type="EnsemblFungi" id="PTTG_02238-t43_1-p1"/>
    </source>
</evidence>
<proteinExistence type="predicted"/>
<feature type="compositionally biased region" description="Basic and acidic residues" evidence="1">
    <location>
        <begin position="48"/>
        <end position="64"/>
    </location>
</feature>
<dbReference type="OrthoDB" id="2496731at2759"/>
<reference evidence="2" key="1">
    <citation type="submission" date="2009-11" db="EMBL/GenBank/DDBJ databases">
        <authorList>
            <consortium name="The Broad Institute Genome Sequencing Platform"/>
            <person name="Ward D."/>
            <person name="Feldgarden M."/>
            <person name="Earl A."/>
            <person name="Young S.K."/>
            <person name="Zeng Q."/>
            <person name="Koehrsen M."/>
            <person name="Alvarado L."/>
            <person name="Berlin A."/>
            <person name="Bochicchio J."/>
            <person name="Borenstein D."/>
            <person name="Chapman S.B."/>
            <person name="Chen Z."/>
            <person name="Engels R."/>
            <person name="Freedman E."/>
            <person name="Gellesch M."/>
            <person name="Goldberg J."/>
            <person name="Griggs A."/>
            <person name="Gujja S."/>
            <person name="Heilman E."/>
            <person name="Heiman D."/>
            <person name="Hepburn T."/>
            <person name="Howarth C."/>
            <person name="Jen D."/>
            <person name="Larson L."/>
            <person name="Lewis B."/>
            <person name="Mehta T."/>
            <person name="Park D."/>
            <person name="Pearson M."/>
            <person name="Roberts A."/>
            <person name="Saif S."/>
            <person name="Shea T."/>
            <person name="Shenoy N."/>
            <person name="Sisk P."/>
            <person name="Stolte C."/>
            <person name="Sykes S."/>
            <person name="Thomson T."/>
            <person name="Walk T."/>
            <person name="White J."/>
            <person name="Yandava C."/>
            <person name="Izard J."/>
            <person name="Baranova O.V."/>
            <person name="Blanton J.M."/>
            <person name="Tanner A.C."/>
            <person name="Dewhirst F.E."/>
            <person name="Haas B."/>
            <person name="Nusbaum C."/>
            <person name="Birren B."/>
        </authorList>
    </citation>
    <scope>NUCLEOTIDE SEQUENCE [LARGE SCALE GENOMIC DNA]</scope>
    <source>
        <strain evidence="2">1-1 BBBD Race 1</strain>
    </source>
</reference>
<dbReference type="EMBL" id="ADAS02000009">
    <property type="protein sequence ID" value="OAV98170.1"/>
    <property type="molecule type" value="Genomic_DNA"/>
</dbReference>
<gene>
    <name evidence="2" type="ORF">PTTG_02238</name>
</gene>
<reference evidence="2" key="2">
    <citation type="submission" date="2016-05" db="EMBL/GenBank/DDBJ databases">
        <title>Comparative analysis highlights variable genome content of wheat rusts and divergence of the mating loci.</title>
        <authorList>
            <person name="Cuomo C.A."/>
            <person name="Bakkeren G."/>
            <person name="Szabo L."/>
            <person name="Khalil H."/>
            <person name="Joly D."/>
            <person name="Goldberg J."/>
            <person name="Young S."/>
            <person name="Zeng Q."/>
            <person name="Fellers J."/>
        </authorList>
    </citation>
    <scope>NUCLEOTIDE SEQUENCE [LARGE SCALE GENOMIC DNA]</scope>
    <source>
        <strain evidence="2">1-1 BBBD Race 1</strain>
    </source>
</reference>
<dbReference type="VEuPathDB" id="FungiDB:PTTG_02238"/>
<feature type="region of interest" description="Disordered" evidence="1">
    <location>
        <begin position="1"/>
        <end position="113"/>
    </location>
</feature>